<dbReference type="Proteomes" id="UP000306319">
    <property type="component" value="Unassembled WGS sequence"/>
</dbReference>
<comment type="caution">
    <text evidence="1">The sequence shown here is derived from an EMBL/GenBank/DDBJ whole genome shotgun (WGS) entry which is preliminary data.</text>
</comment>
<dbReference type="EMBL" id="SRYB01000001">
    <property type="protein sequence ID" value="TGY80839.1"/>
    <property type="molecule type" value="Genomic_DNA"/>
</dbReference>
<organism evidence="1 2">
    <name type="scientific">Lepagella muris</name>
    <dbReference type="NCBI Taxonomy" id="3032870"/>
    <lineage>
        <taxon>Bacteria</taxon>
        <taxon>Pseudomonadati</taxon>
        <taxon>Bacteroidota</taxon>
        <taxon>Bacteroidia</taxon>
        <taxon>Bacteroidales</taxon>
        <taxon>Muribaculaceae</taxon>
        <taxon>Lepagella</taxon>
    </lineage>
</organism>
<reference evidence="1" key="1">
    <citation type="submission" date="2019-04" db="EMBL/GenBank/DDBJ databases">
        <title>Microbes associate with the intestines of laboratory mice.</title>
        <authorList>
            <person name="Navarre W."/>
            <person name="Wong E."/>
            <person name="Huang K."/>
            <person name="Tropini C."/>
            <person name="Ng K."/>
            <person name="Yu B."/>
        </authorList>
    </citation>
    <scope>NUCLEOTIDE SEQUENCE</scope>
    <source>
        <strain evidence="1">NM04_E33</strain>
    </source>
</reference>
<sequence length="445" mass="49246">MTAFAGLMVSSCVSDDVVTENTDPKGGAITFSASVGRSTRATEIKIGNLGDFGVFARGVNPSQGTFLDNFVIGETNPEIAKRYNAREEASDRWDLNTKIYWPSDVSDVLFWGFTSRINTDEEYPDIFGGNGKLGFNKDNGPELKGFSPKRSTRKNGDNYLNYLDGNIQRDLVVAFTHVHGATSNVNLNFEHALSQIKIWAKGGTGNNNHRIVKIKGAWIVNASSIGDLSANYKFKDNESTDDFSCGHTWEPKTDSHVAYGSFHETPITLTTDPKSILSANNIGSLMLIPQKVKPWEGKQPGITFENVNTQKAYILLYCRIEAFHGSKETDDYPNTPTDKTDMNASHTHQLFPHTDKWDENAYGYTCVPIEIDWQRGKIYKYVLDICGPSTGGGVYPPNLPDSIPPGITPPDGKVPGDPILDEPIKFQVSVSDWDDEWKNGNEIPM</sequence>
<proteinExistence type="predicted"/>
<evidence type="ECO:0000313" key="2">
    <source>
        <dbReference type="Proteomes" id="UP000306319"/>
    </source>
</evidence>
<protein>
    <submittedName>
        <fullName evidence="1">Uncharacterized protein</fullName>
    </submittedName>
</protein>
<evidence type="ECO:0000313" key="1">
    <source>
        <dbReference type="EMBL" id="TGY80839.1"/>
    </source>
</evidence>
<keyword evidence="2" id="KW-1185">Reference proteome</keyword>
<accession>A0AC61RN09</accession>
<gene>
    <name evidence="1" type="ORF">E5331_00230</name>
</gene>
<name>A0AC61RN09_9BACT</name>